<organism evidence="1 2">
    <name type="scientific">Rhynchophorus ferrugineus</name>
    <name type="common">Red palm weevil</name>
    <name type="synonym">Curculio ferrugineus</name>
    <dbReference type="NCBI Taxonomy" id="354439"/>
    <lineage>
        <taxon>Eukaryota</taxon>
        <taxon>Metazoa</taxon>
        <taxon>Ecdysozoa</taxon>
        <taxon>Arthropoda</taxon>
        <taxon>Hexapoda</taxon>
        <taxon>Insecta</taxon>
        <taxon>Pterygota</taxon>
        <taxon>Neoptera</taxon>
        <taxon>Endopterygota</taxon>
        <taxon>Coleoptera</taxon>
        <taxon>Polyphaga</taxon>
        <taxon>Cucujiformia</taxon>
        <taxon>Curculionidae</taxon>
        <taxon>Dryophthorinae</taxon>
        <taxon>Rhynchophorus</taxon>
    </lineage>
</organism>
<comment type="caution">
    <text evidence="1">The sequence shown here is derived from an EMBL/GenBank/DDBJ whole genome shotgun (WGS) entry which is preliminary data.</text>
</comment>
<accession>A0A834MH97</accession>
<sequence length="104" mass="11356">MRKTFSAIITHDHPPDQRLVRPRLAWCVPGLSNLWTGDLGPCLPAAHHHFPCCVDTTTASPPPAADVALPLVLIRAGGIESRRCSRQFALNAFVTVSHCLPRNL</sequence>
<dbReference type="AlphaFoldDB" id="A0A834MH97"/>
<reference evidence="1" key="1">
    <citation type="submission" date="2020-08" db="EMBL/GenBank/DDBJ databases">
        <title>Genome sequencing and assembly of the red palm weevil Rhynchophorus ferrugineus.</title>
        <authorList>
            <person name="Dias G.B."/>
            <person name="Bergman C.M."/>
            <person name="Manee M."/>
        </authorList>
    </citation>
    <scope>NUCLEOTIDE SEQUENCE</scope>
    <source>
        <strain evidence="1">AA-2017</strain>
        <tissue evidence="1">Whole larva</tissue>
    </source>
</reference>
<name>A0A834MH97_RHYFE</name>
<dbReference type="EMBL" id="JAACXV010000185">
    <property type="protein sequence ID" value="KAF7282166.1"/>
    <property type="molecule type" value="Genomic_DNA"/>
</dbReference>
<protein>
    <submittedName>
        <fullName evidence="1">Uncharacterized protein</fullName>
    </submittedName>
</protein>
<evidence type="ECO:0000313" key="2">
    <source>
        <dbReference type="Proteomes" id="UP000625711"/>
    </source>
</evidence>
<evidence type="ECO:0000313" key="1">
    <source>
        <dbReference type="EMBL" id="KAF7282166.1"/>
    </source>
</evidence>
<proteinExistence type="predicted"/>
<gene>
    <name evidence="1" type="ORF">GWI33_003090</name>
</gene>
<dbReference type="Proteomes" id="UP000625711">
    <property type="component" value="Unassembled WGS sequence"/>
</dbReference>
<keyword evidence="2" id="KW-1185">Reference proteome</keyword>